<organism evidence="2 3">
    <name type="scientific">Colletotrichum sidae</name>
    <dbReference type="NCBI Taxonomy" id="1347389"/>
    <lineage>
        <taxon>Eukaryota</taxon>
        <taxon>Fungi</taxon>
        <taxon>Dikarya</taxon>
        <taxon>Ascomycota</taxon>
        <taxon>Pezizomycotina</taxon>
        <taxon>Sordariomycetes</taxon>
        <taxon>Hypocreomycetidae</taxon>
        <taxon>Glomerellales</taxon>
        <taxon>Glomerellaceae</taxon>
        <taxon>Colletotrichum</taxon>
        <taxon>Colletotrichum orbiculare species complex</taxon>
    </lineage>
</organism>
<dbReference type="Proteomes" id="UP000295604">
    <property type="component" value="Unassembled WGS sequence"/>
</dbReference>
<reference evidence="2 3" key="1">
    <citation type="submission" date="2018-11" db="EMBL/GenBank/DDBJ databases">
        <title>Genome sequence and assembly of Colletotrichum sidae.</title>
        <authorList>
            <person name="Gan P."/>
            <person name="Shirasu K."/>
        </authorList>
    </citation>
    <scope>NUCLEOTIDE SEQUENCE [LARGE SCALE GENOMIC DNA]</scope>
    <source>
        <strain evidence="2 3">CBS 518.97</strain>
    </source>
</reference>
<proteinExistence type="predicted"/>
<evidence type="ECO:0000313" key="3">
    <source>
        <dbReference type="Proteomes" id="UP000295604"/>
    </source>
</evidence>
<dbReference type="EMBL" id="QAPF01000146">
    <property type="protein sequence ID" value="TEA15010.1"/>
    <property type="molecule type" value="Genomic_DNA"/>
</dbReference>
<evidence type="ECO:0000256" key="1">
    <source>
        <dbReference type="SAM" id="MobiDB-lite"/>
    </source>
</evidence>
<sequence length="77" mass="8224">MGPLICGNDDNDKALEPASSGNLYASGIAPRQSRWGTRSSGLRSLDAEHRDDGGVKEGLCNQEWTSSHAYEGGWMGV</sequence>
<protein>
    <submittedName>
        <fullName evidence="2">Uncharacterized protein</fullName>
    </submittedName>
</protein>
<name>A0A4R8TBH4_9PEZI</name>
<feature type="compositionally biased region" description="Basic and acidic residues" evidence="1">
    <location>
        <begin position="45"/>
        <end position="55"/>
    </location>
</feature>
<dbReference type="AlphaFoldDB" id="A0A4R8TBH4"/>
<evidence type="ECO:0000313" key="2">
    <source>
        <dbReference type="EMBL" id="TEA15010.1"/>
    </source>
</evidence>
<keyword evidence="3" id="KW-1185">Reference proteome</keyword>
<accession>A0A4R8TBH4</accession>
<comment type="caution">
    <text evidence="2">The sequence shown here is derived from an EMBL/GenBank/DDBJ whole genome shotgun (WGS) entry which is preliminary data.</text>
</comment>
<gene>
    <name evidence="2" type="ORF">C8034_v003007</name>
</gene>
<feature type="region of interest" description="Disordered" evidence="1">
    <location>
        <begin position="33"/>
        <end position="58"/>
    </location>
</feature>